<dbReference type="EMBL" id="CP071520">
    <property type="protein sequence ID" value="QSX97977.1"/>
    <property type="molecule type" value="Genomic_DNA"/>
</dbReference>
<evidence type="ECO:0000313" key="1">
    <source>
        <dbReference type="EMBL" id="QSX97977.1"/>
    </source>
</evidence>
<gene>
    <name evidence="1" type="ORF">J3P46_08720</name>
</gene>
<protein>
    <submittedName>
        <fullName evidence="1">Uncharacterized protein</fullName>
    </submittedName>
</protein>
<dbReference type="AlphaFoldDB" id="A0AAJ4MWD0"/>
<reference evidence="1 2" key="1">
    <citation type="submission" date="2021-03" db="EMBL/GenBank/DDBJ databases">
        <title>Draft genome sequence of Janthinobacterium sp. strain PLB02 isolated from infected primmorphs (Lubomirskia baicalensis).</title>
        <authorList>
            <person name="Chernogor L.I."/>
            <person name="Belikov S.I."/>
            <person name="Petrushin I.S."/>
        </authorList>
    </citation>
    <scope>NUCLEOTIDE SEQUENCE [LARGE SCALE GENOMIC DNA]</scope>
    <source>
        <strain evidence="1 2">PLB02</strain>
    </source>
</reference>
<proteinExistence type="predicted"/>
<name>A0AAJ4MWD0_9BURK</name>
<sequence length="142" mass="15585">MSNIKKFAVTETSTLHLKDANDDLMYADGADGNPDKNKPMCIKLYGPGSKQYAKVQAASNNKLFTRLKKKGKEDQSAEDQAQEGADKLAALTHSFENISYDDLAGEALHKAVYLDETIGFITAQVNAHLNDWANFTKTSAKN</sequence>
<evidence type="ECO:0000313" key="2">
    <source>
        <dbReference type="Proteomes" id="UP000662821"/>
    </source>
</evidence>
<dbReference type="Proteomes" id="UP000662821">
    <property type="component" value="Chromosome"/>
</dbReference>
<organism evidence="1 2">
    <name type="scientific">Janthinobacterium lividum</name>
    <dbReference type="NCBI Taxonomy" id="29581"/>
    <lineage>
        <taxon>Bacteria</taxon>
        <taxon>Pseudomonadati</taxon>
        <taxon>Pseudomonadota</taxon>
        <taxon>Betaproteobacteria</taxon>
        <taxon>Burkholderiales</taxon>
        <taxon>Oxalobacteraceae</taxon>
        <taxon>Janthinobacterium</taxon>
    </lineage>
</organism>
<accession>A0AAJ4MWD0</accession>
<dbReference type="RefSeq" id="WP_151093382.1">
    <property type="nucleotide sequence ID" value="NZ_CP071520.1"/>
</dbReference>